<dbReference type="InterPro" id="IPR036188">
    <property type="entry name" value="FAD/NAD-bd_sf"/>
</dbReference>
<gene>
    <name evidence="3" type="primary">mlr_4</name>
    <name evidence="3" type="ORF">PsAD2_01783</name>
</gene>
<proteinExistence type="predicted"/>
<dbReference type="OrthoDB" id="9806452at2"/>
<dbReference type="InterPro" id="IPR006076">
    <property type="entry name" value="FAD-dep_OxRdtase"/>
</dbReference>
<feature type="domain" description="FAD dependent oxidoreductase" evidence="2">
    <location>
        <begin position="7"/>
        <end position="362"/>
    </location>
</feature>
<dbReference type="RefSeq" id="WP_068004974.1">
    <property type="nucleotide sequence ID" value="NZ_FOFM01000002.1"/>
</dbReference>
<dbReference type="PANTHER" id="PTHR13847">
    <property type="entry name" value="SARCOSINE DEHYDROGENASE-RELATED"/>
    <property type="match status" value="1"/>
</dbReference>
<keyword evidence="4" id="KW-1185">Reference proteome</keyword>
<organism evidence="3 4">
    <name type="scientific">Pseudovibrio axinellae</name>
    <dbReference type="NCBI Taxonomy" id="989403"/>
    <lineage>
        <taxon>Bacteria</taxon>
        <taxon>Pseudomonadati</taxon>
        <taxon>Pseudomonadota</taxon>
        <taxon>Alphaproteobacteria</taxon>
        <taxon>Hyphomicrobiales</taxon>
        <taxon>Stappiaceae</taxon>
        <taxon>Pseudovibrio</taxon>
    </lineage>
</organism>
<comment type="caution">
    <text evidence="3">The sequence shown here is derived from an EMBL/GenBank/DDBJ whole genome shotgun (WGS) entry which is preliminary data.</text>
</comment>
<accession>A0A165Z4N0</accession>
<dbReference type="GO" id="GO:0005737">
    <property type="term" value="C:cytoplasm"/>
    <property type="evidence" value="ECO:0007669"/>
    <property type="project" value="TreeGrafter"/>
</dbReference>
<dbReference type="Pfam" id="PF01266">
    <property type="entry name" value="DAO"/>
    <property type="match status" value="1"/>
</dbReference>
<dbReference type="SUPFAM" id="SSF51905">
    <property type="entry name" value="FAD/NAD(P)-binding domain"/>
    <property type="match status" value="1"/>
</dbReference>
<dbReference type="Gene3D" id="3.30.9.10">
    <property type="entry name" value="D-Amino Acid Oxidase, subunit A, domain 2"/>
    <property type="match status" value="1"/>
</dbReference>
<dbReference type="Proteomes" id="UP000076577">
    <property type="component" value="Unassembled WGS sequence"/>
</dbReference>
<dbReference type="EMBL" id="LMCB01000013">
    <property type="protein sequence ID" value="KZL19505.1"/>
    <property type="molecule type" value="Genomic_DNA"/>
</dbReference>
<protein>
    <submittedName>
        <fullName evidence="3">4-methylaminobutanoate oxidase (Formaldehyde-forming)</fullName>
        <ecNumber evidence="3">1.5.3.19</ecNumber>
    </submittedName>
</protein>
<dbReference type="AlphaFoldDB" id="A0A165Z4N0"/>
<dbReference type="GO" id="GO:0032981">
    <property type="term" value="P:mitochondrial respiratory chain complex I assembly"/>
    <property type="evidence" value="ECO:0007669"/>
    <property type="project" value="TreeGrafter"/>
</dbReference>
<evidence type="ECO:0000313" key="4">
    <source>
        <dbReference type="Proteomes" id="UP000076577"/>
    </source>
</evidence>
<dbReference type="Gene3D" id="3.50.50.60">
    <property type="entry name" value="FAD/NAD(P)-binding domain"/>
    <property type="match status" value="1"/>
</dbReference>
<dbReference type="PANTHER" id="PTHR13847:SF287">
    <property type="entry name" value="FAD-DEPENDENT OXIDOREDUCTASE DOMAIN-CONTAINING PROTEIN 1"/>
    <property type="match status" value="1"/>
</dbReference>
<name>A0A165Z4N0_9HYPH</name>
<dbReference type="PATRIC" id="fig|989403.3.peg.1906"/>
<keyword evidence="1 3" id="KW-0560">Oxidoreductase</keyword>
<dbReference type="GO" id="GO:0102317">
    <property type="term" value="F:4-methylaminobutyrate oxidase (demethylating) activity"/>
    <property type="evidence" value="ECO:0007669"/>
    <property type="project" value="UniProtKB-EC"/>
</dbReference>
<dbReference type="STRING" id="989403.SAMN05421798_102344"/>
<sequence length="394" mass="42821">MAIASVDVAIIGGAVIGSSVAYHLAQRNDFKGTIAVFEKDPSYQRCASALSAASIRQQFSSSINIDISLHGIDFLRNIGELLEVDGDKPRIDLVEAGYLFLATTDKRSILVENHALQQSKGADIGFLEAHALKAKFPWLNVSDLTAGCHGLSGEGWFDGYGLMQAFRRKARSLGVPYEPVQVVHLEKIMGGSWILTLSNGEQMEAGVVVNAAGASGGMQICLEADLNIPIHSRKRMIFTFECREEVPNLPLLIDPSGTYVRPEGAGFICGSAPAEANDLDCFDYDVDYTFFEEHLWPTLANRVPAFEAIKPGAAWAGHYDMNLFDHNAFVGPVPGIEDFYIALGFSGHGLQQSPSVGRGIAEHIVTGHYETLDLSELGVERLGRNKPLIERNVV</sequence>
<reference evidence="3 4" key="1">
    <citation type="journal article" date="2016" name="Front. Microbiol.">
        <title>Comparative Genomic Analysis Reveals a Diverse Repertoire of Genes Involved in Prokaryote-Eukaryote Interactions within the Pseudovibrio Genus.</title>
        <authorList>
            <person name="Romano S."/>
            <person name="Fernandez-Guerra A."/>
            <person name="Reen F.J."/>
            <person name="Glockner F.O."/>
            <person name="Crowley S.P."/>
            <person name="O'Sullivan O."/>
            <person name="Cotter P.D."/>
            <person name="Adams C."/>
            <person name="Dobson A.D."/>
            <person name="O'Gara F."/>
        </authorList>
    </citation>
    <scope>NUCLEOTIDE SEQUENCE [LARGE SCALE GENOMIC DNA]</scope>
    <source>
        <strain evidence="3 4">Ad2</strain>
    </source>
</reference>
<evidence type="ECO:0000259" key="2">
    <source>
        <dbReference type="Pfam" id="PF01266"/>
    </source>
</evidence>
<evidence type="ECO:0000256" key="1">
    <source>
        <dbReference type="ARBA" id="ARBA00023002"/>
    </source>
</evidence>
<dbReference type="EC" id="1.5.3.19" evidence="3"/>
<evidence type="ECO:0000313" key="3">
    <source>
        <dbReference type="EMBL" id="KZL19505.1"/>
    </source>
</evidence>